<dbReference type="CDD" id="cd04690">
    <property type="entry name" value="NUDIX_Hydrolase"/>
    <property type="match status" value="1"/>
</dbReference>
<keyword evidence="2 3" id="KW-0378">Hydrolase</keyword>
<gene>
    <name evidence="5" type="ORF">SSPSH_001384</name>
</gene>
<dbReference type="EMBL" id="AFNV02000008">
    <property type="protein sequence ID" value="ERJ19614.1"/>
    <property type="molecule type" value="Genomic_DNA"/>
</dbReference>
<dbReference type="SUPFAM" id="SSF55811">
    <property type="entry name" value="Nudix"/>
    <property type="match status" value="1"/>
</dbReference>
<dbReference type="eggNOG" id="COG0494">
    <property type="taxonomic scope" value="Bacteria"/>
</dbReference>
<dbReference type="PANTHER" id="PTHR43046:SF2">
    <property type="entry name" value="8-OXO-DGTP DIPHOSPHATASE-RELATED"/>
    <property type="match status" value="1"/>
</dbReference>
<feature type="domain" description="Nudix hydrolase" evidence="4">
    <location>
        <begin position="13"/>
        <end position="144"/>
    </location>
</feature>
<organism evidence="5 6">
    <name type="scientific">Salinisphaera shabanensis E1L3A</name>
    <dbReference type="NCBI Taxonomy" id="1033802"/>
    <lineage>
        <taxon>Bacteria</taxon>
        <taxon>Pseudomonadati</taxon>
        <taxon>Pseudomonadota</taxon>
        <taxon>Gammaproteobacteria</taxon>
        <taxon>Salinisphaerales</taxon>
        <taxon>Salinisphaeraceae</taxon>
        <taxon>Salinisphaera</taxon>
    </lineage>
</organism>
<accession>U2FUJ4</accession>
<dbReference type="STRING" id="1033802.SSPSH_001384"/>
<dbReference type="GO" id="GO:0016787">
    <property type="term" value="F:hydrolase activity"/>
    <property type="evidence" value="ECO:0007669"/>
    <property type="project" value="UniProtKB-KW"/>
</dbReference>
<keyword evidence="6" id="KW-1185">Reference proteome</keyword>
<dbReference type="InterPro" id="IPR015797">
    <property type="entry name" value="NUDIX_hydrolase-like_dom_sf"/>
</dbReference>
<dbReference type="PROSITE" id="PS00893">
    <property type="entry name" value="NUDIX_BOX"/>
    <property type="match status" value="1"/>
</dbReference>
<dbReference type="EC" id="2.7.7.1" evidence="5"/>
<dbReference type="GO" id="GO:0000309">
    <property type="term" value="F:nicotinamide-nucleotide adenylyltransferase activity"/>
    <property type="evidence" value="ECO:0007669"/>
    <property type="project" value="UniProtKB-EC"/>
</dbReference>
<reference evidence="5 6" key="1">
    <citation type="journal article" date="2011" name="J. Bacteriol.">
        <title>Genome sequence of Salinisphaera shabanensis, a gammaproteobacterium from the harsh, variable environment of the brine-seawater interface of the Shaban Deep in the Red Sea.</title>
        <authorList>
            <person name="Antunes A."/>
            <person name="Alam I."/>
            <person name="Bajic V.B."/>
            <person name="Stingl U."/>
        </authorList>
    </citation>
    <scope>NUCLEOTIDE SEQUENCE [LARGE SCALE GENOMIC DNA]</scope>
    <source>
        <strain evidence="5 6">E1L3A</strain>
    </source>
</reference>
<proteinExistence type="inferred from homology"/>
<name>U2FUJ4_9GAMM</name>
<evidence type="ECO:0000313" key="5">
    <source>
        <dbReference type="EMBL" id="ERJ19614.1"/>
    </source>
</evidence>
<protein>
    <submittedName>
        <fullName evidence="5">Bifunctional NMN adenylyltransferase-nudix hydrolase protein</fullName>
        <ecNumber evidence="5">2.7.7.1</ecNumber>
    </submittedName>
</protein>
<keyword evidence="5" id="KW-0808">Transferase</keyword>
<dbReference type="PROSITE" id="PS51462">
    <property type="entry name" value="NUDIX"/>
    <property type="match status" value="1"/>
</dbReference>
<dbReference type="OrthoDB" id="9801098at2"/>
<dbReference type="AlphaFoldDB" id="U2FUJ4"/>
<comment type="cofactor">
    <cofactor evidence="1">
        <name>Mg(2+)</name>
        <dbReference type="ChEBI" id="CHEBI:18420"/>
    </cofactor>
</comment>
<evidence type="ECO:0000256" key="1">
    <source>
        <dbReference type="ARBA" id="ARBA00001946"/>
    </source>
</evidence>
<dbReference type="PANTHER" id="PTHR43046">
    <property type="entry name" value="GDP-MANNOSE MANNOSYL HYDROLASE"/>
    <property type="match status" value="1"/>
</dbReference>
<comment type="similarity">
    <text evidence="3">Belongs to the Nudix hydrolase family.</text>
</comment>
<reference evidence="5 6" key="2">
    <citation type="journal article" date="2013" name="PLoS ONE">
        <title>INDIGO - INtegrated Data Warehouse of MIcrobial GenOmes with Examples from the Red Sea Extremophiles.</title>
        <authorList>
            <person name="Alam I."/>
            <person name="Antunes A."/>
            <person name="Kamau A.A."/>
            <person name="Ba Alawi W."/>
            <person name="Kalkatawi M."/>
            <person name="Stingl U."/>
            <person name="Bajic V.B."/>
        </authorList>
    </citation>
    <scope>NUCLEOTIDE SEQUENCE [LARGE SCALE GENOMIC DNA]</scope>
    <source>
        <strain evidence="5 6">E1L3A</strain>
    </source>
</reference>
<dbReference type="Gene3D" id="3.90.79.10">
    <property type="entry name" value="Nucleoside Triphosphate Pyrophosphohydrolase"/>
    <property type="match status" value="1"/>
</dbReference>
<evidence type="ECO:0000256" key="3">
    <source>
        <dbReference type="RuleBase" id="RU003476"/>
    </source>
</evidence>
<evidence type="ECO:0000256" key="2">
    <source>
        <dbReference type="ARBA" id="ARBA00022801"/>
    </source>
</evidence>
<evidence type="ECO:0000313" key="6">
    <source>
        <dbReference type="Proteomes" id="UP000006242"/>
    </source>
</evidence>
<keyword evidence="5" id="KW-0548">Nucleotidyltransferase</keyword>
<dbReference type="Pfam" id="PF00293">
    <property type="entry name" value="NUDIX"/>
    <property type="match status" value="1"/>
</dbReference>
<dbReference type="InterPro" id="IPR020084">
    <property type="entry name" value="NUDIX_hydrolase_CS"/>
</dbReference>
<dbReference type="InterPro" id="IPR020476">
    <property type="entry name" value="Nudix_hydrolase"/>
</dbReference>
<sequence>MKETAGQPGAEVRWLTVAALCLFDGRGHLLLVRKRDTWAFMLPGGKIERGETPRAAACREAREETGCLIEPSACRTLGVFECVAANEADTRIVAHVFEHRSALVTPPAAHAEIAELHWLSWADTTTTLPLAPLLDVAVLPALRRGD</sequence>
<dbReference type="PRINTS" id="PR00502">
    <property type="entry name" value="NUDIXFAMILY"/>
</dbReference>
<dbReference type="Proteomes" id="UP000006242">
    <property type="component" value="Unassembled WGS sequence"/>
</dbReference>
<evidence type="ECO:0000259" key="4">
    <source>
        <dbReference type="PROSITE" id="PS51462"/>
    </source>
</evidence>
<dbReference type="InterPro" id="IPR000086">
    <property type="entry name" value="NUDIX_hydrolase_dom"/>
</dbReference>
<dbReference type="RefSeq" id="WP_006912879.1">
    <property type="nucleotide sequence ID" value="NZ_AFNV02000008.1"/>
</dbReference>
<comment type="caution">
    <text evidence="5">The sequence shown here is derived from an EMBL/GenBank/DDBJ whole genome shotgun (WGS) entry which is preliminary data.</text>
</comment>